<proteinExistence type="predicted"/>
<evidence type="ECO:0000313" key="3">
    <source>
        <dbReference type="Proteomes" id="UP000265768"/>
    </source>
</evidence>
<accession>A0A3A4ASG2</accession>
<evidence type="ECO:0000256" key="1">
    <source>
        <dbReference type="SAM" id="Phobius"/>
    </source>
</evidence>
<name>A0A3A4ASG2_9ACTN</name>
<organism evidence="2 3">
    <name type="scientific">Bailinhaonella thermotolerans</name>
    <dbReference type="NCBI Taxonomy" id="1070861"/>
    <lineage>
        <taxon>Bacteria</taxon>
        <taxon>Bacillati</taxon>
        <taxon>Actinomycetota</taxon>
        <taxon>Actinomycetes</taxon>
        <taxon>Streptosporangiales</taxon>
        <taxon>Streptosporangiaceae</taxon>
        <taxon>Bailinhaonella</taxon>
    </lineage>
</organism>
<protein>
    <submittedName>
        <fullName evidence="2">Uncharacterized protein</fullName>
    </submittedName>
</protein>
<comment type="caution">
    <text evidence="2">The sequence shown here is derived from an EMBL/GenBank/DDBJ whole genome shotgun (WGS) entry which is preliminary data.</text>
</comment>
<keyword evidence="1" id="KW-0812">Transmembrane</keyword>
<gene>
    <name evidence="2" type="ORF">D5H75_17270</name>
</gene>
<reference evidence="2 3" key="1">
    <citation type="submission" date="2018-09" db="EMBL/GenBank/DDBJ databases">
        <title>YIM 75507 draft genome.</title>
        <authorList>
            <person name="Tang S."/>
            <person name="Feng Y."/>
        </authorList>
    </citation>
    <scope>NUCLEOTIDE SEQUENCE [LARGE SCALE GENOMIC DNA]</scope>
    <source>
        <strain evidence="2 3">YIM 75507</strain>
    </source>
</reference>
<dbReference type="Proteomes" id="UP000265768">
    <property type="component" value="Unassembled WGS sequence"/>
</dbReference>
<feature type="transmembrane region" description="Helical" evidence="1">
    <location>
        <begin position="148"/>
        <end position="167"/>
    </location>
</feature>
<sequence>MIAAVVVQALTVVPFLIGILVVLLYGGRAQSAAEREMRRQGLSATALTRNGVDFGGSEGLAVLIVLLLVAAALLVLAGKRAGRLLSWVLHPVLFVLGIVIVPVQLFTARFLASSFADAGDPELARVDVPALVAAAAQAMPAWLPAVNAAKLVLTTLGSLAVVVLLALPSARAHFRKPPAAA</sequence>
<feature type="transmembrane region" description="Helical" evidence="1">
    <location>
        <begin position="84"/>
        <end position="105"/>
    </location>
</feature>
<feature type="transmembrane region" description="Helical" evidence="1">
    <location>
        <begin position="59"/>
        <end position="77"/>
    </location>
</feature>
<evidence type="ECO:0000313" key="2">
    <source>
        <dbReference type="EMBL" id="RJL32161.1"/>
    </source>
</evidence>
<dbReference type="EMBL" id="QZEY01000005">
    <property type="protein sequence ID" value="RJL32161.1"/>
    <property type="molecule type" value="Genomic_DNA"/>
</dbReference>
<keyword evidence="1" id="KW-1133">Transmembrane helix</keyword>
<dbReference type="AlphaFoldDB" id="A0A3A4ASG2"/>
<keyword evidence="3" id="KW-1185">Reference proteome</keyword>
<keyword evidence="1" id="KW-0472">Membrane</keyword>